<dbReference type="InterPro" id="IPR007138">
    <property type="entry name" value="ABM_dom"/>
</dbReference>
<evidence type="ECO:0000259" key="1">
    <source>
        <dbReference type="PROSITE" id="PS51725"/>
    </source>
</evidence>
<dbReference type="PANTHER" id="PTHR33336:SF3">
    <property type="entry name" value="ABM DOMAIN-CONTAINING PROTEIN"/>
    <property type="match status" value="1"/>
</dbReference>
<feature type="domain" description="ABM" evidence="1">
    <location>
        <begin position="3"/>
        <end position="91"/>
    </location>
</feature>
<dbReference type="AlphaFoldDB" id="A0A5J6QN11"/>
<dbReference type="Gene3D" id="3.30.70.100">
    <property type="match status" value="1"/>
</dbReference>
<accession>A0A5J6QN11</accession>
<proteinExistence type="predicted"/>
<keyword evidence="2" id="KW-0560">Oxidoreductase</keyword>
<dbReference type="PROSITE" id="PS51725">
    <property type="entry name" value="ABM"/>
    <property type="match status" value="1"/>
</dbReference>
<evidence type="ECO:0000313" key="3">
    <source>
        <dbReference type="Proteomes" id="UP000327179"/>
    </source>
</evidence>
<dbReference type="SUPFAM" id="SSF54909">
    <property type="entry name" value="Dimeric alpha+beta barrel"/>
    <property type="match status" value="1"/>
</dbReference>
<dbReference type="EMBL" id="CP043311">
    <property type="protein sequence ID" value="QEY61989.1"/>
    <property type="molecule type" value="Genomic_DNA"/>
</dbReference>
<dbReference type="Pfam" id="PF03992">
    <property type="entry name" value="ABM"/>
    <property type="match status" value="1"/>
</dbReference>
<organism evidence="2 3">
    <name type="scientific">Metapseudomonas lalkuanensis</name>
    <dbReference type="NCBI Taxonomy" id="2604832"/>
    <lineage>
        <taxon>Bacteria</taxon>
        <taxon>Pseudomonadati</taxon>
        <taxon>Pseudomonadota</taxon>
        <taxon>Gammaproteobacteria</taxon>
        <taxon>Pseudomonadales</taxon>
        <taxon>Pseudomonadaceae</taxon>
        <taxon>Metapseudomonas</taxon>
    </lineage>
</organism>
<dbReference type="InterPro" id="IPR050744">
    <property type="entry name" value="AI-2_Isomerase_LsrG"/>
</dbReference>
<gene>
    <name evidence="2" type="ORF">FXN65_07875</name>
</gene>
<dbReference type="GO" id="GO:0004497">
    <property type="term" value="F:monooxygenase activity"/>
    <property type="evidence" value="ECO:0007669"/>
    <property type="project" value="UniProtKB-KW"/>
</dbReference>
<keyword evidence="3" id="KW-1185">Reference proteome</keyword>
<evidence type="ECO:0000313" key="2">
    <source>
        <dbReference type="EMBL" id="QEY61989.1"/>
    </source>
</evidence>
<name>A0A5J6QN11_9GAMM</name>
<dbReference type="PANTHER" id="PTHR33336">
    <property type="entry name" value="QUINOL MONOOXYGENASE YGIN-RELATED"/>
    <property type="match status" value="1"/>
</dbReference>
<sequence>MTISLFATINPMPEHRDAVEQALREMVERSRAEPGNLRYDLFVGEGETLAFHLFELYIDEAAVEAHRQSEHYQAYRTATLDWLAAPTEVRLARPLDVAPFN</sequence>
<dbReference type="RefSeq" id="WP_151132530.1">
    <property type="nucleotide sequence ID" value="NZ_CP043311.1"/>
</dbReference>
<reference evidence="2 3" key="1">
    <citation type="submission" date="2019-08" db="EMBL/GenBank/DDBJ databases">
        <title>Whole-genome Sequencing of e-waste polymer degrading bacterium Pseudomonas sp. strain PE08.</title>
        <authorList>
            <person name="Kirdat K."/>
            <person name="Debbarma P."/>
            <person name="Narawade N."/>
            <person name="Suyal D."/>
            <person name="Thorat V."/>
            <person name="Shouche Y."/>
            <person name="Goel R."/>
            <person name="Yadav A."/>
        </authorList>
    </citation>
    <scope>NUCLEOTIDE SEQUENCE [LARGE SCALE GENOMIC DNA]</scope>
    <source>
        <strain evidence="2 3">PE08</strain>
    </source>
</reference>
<protein>
    <submittedName>
        <fullName evidence="2">Antibiotic biosynthesis monooxygenase</fullName>
    </submittedName>
</protein>
<dbReference type="KEGG" id="plal:FXN65_07875"/>
<dbReference type="Proteomes" id="UP000327179">
    <property type="component" value="Chromosome"/>
</dbReference>
<dbReference type="InterPro" id="IPR011008">
    <property type="entry name" value="Dimeric_a/b-barrel"/>
</dbReference>
<keyword evidence="2" id="KW-0503">Monooxygenase</keyword>